<proteinExistence type="predicted"/>
<feature type="compositionally biased region" description="Polar residues" evidence="1">
    <location>
        <begin position="1"/>
        <end position="24"/>
    </location>
</feature>
<name>A0A5J4TTR7_9EUKA</name>
<dbReference type="AlphaFoldDB" id="A0A5J4TTR7"/>
<evidence type="ECO:0000256" key="1">
    <source>
        <dbReference type="SAM" id="MobiDB-lite"/>
    </source>
</evidence>
<evidence type="ECO:0000313" key="2">
    <source>
        <dbReference type="EMBL" id="KAA6361410.1"/>
    </source>
</evidence>
<dbReference type="EMBL" id="SNRW01025590">
    <property type="protein sequence ID" value="KAA6361410.1"/>
    <property type="molecule type" value="Genomic_DNA"/>
</dbReference>
<feature type="region of interest" description="Disordered" evidence="1">
    <location>
        <begin position="1"/>
        <end position="45"/>
    </location>
</feature>
<sequence length="86" mass="10174">GGSSEYMSEISSLNPFQSQRSDLSLSELEFGSEQNQKEKEKEKEKEFVPTEFQLKLDKKYSKFLFPDEENYEFDMISENNQQTEDQ</sequence>
<feature type="non-terminal residue" evidence="2">
    <location>
        <position position="1"/>
    </location>
</feature>
<accession>A0A5J4TTR7</accession>
<dbReference type="Proteomes" id="UP000324800">
    <property type="component" value="Unassembled WGS sequence"/>
</dbReference>
<reference evidence="2 3" key="1">
    <citation type="submission" date="2019-03" db="EMBL/GenBank/DDBJ databases">
        <title>Single cell metagenomics reveals metabolic interactions within the superorganism composed of flagellate Streblomastix strix and complex community of Bacteroidetes bacteria on its surface.</title>
        <authorList>
            <person name="Treitli S.C."/>
            <person name="Kolisko M."/>
            <person name="Husnik F."/>
            <person name="Keeling P."/>
            <person name="Hampl V."/>
        </authorList>
    </citation>
    <scope>NUCLEOTIDE SEQUENCE [LARGE SCALE GENOMIC DNA]</scope>
    <source>
        <strain evidence="2">ST1C</strain>
    </source>
</reference>
<feature type="compositionally biased region" description="Basic and acidic residues" evidence="1">
    <location>
        <begin position="35"/>
        <end position="45"/>
    </location>
</feature>
<organism evidence="2 3">
    <name type="scientific">Streblomastix strix</name>
    <dbReference type="NCBI Taxonomy" id="222440"/>
    <lineage>
        <taxon>Eukaryota</taxon>
        <taxon>Metamonada</taxon>
        <taxon>Preaxostyla</taxon>
        <taxon>Oxymonadida</taxon>
        <taxon>Streblomastigidae</taxon>
        <taxon>Streblomastix</taxon>
    </lineage>
</organism>
<evidence type="ECO:0000313" key="3">
    <source>
        <dbReference type="Proteomes" id="UP000324800"/>
    </source>
</evidence>
<protein>
    <submittedName>
        <fullName evidence="2">Uncharacterized protein</fullName>
    </submittedName>
</protein>
<comment type="caution">
    <text evidence="2">The sequence shown here is derived from an EMBL/GenBank/DDBJ whole genome shotgun (WGS) entry which is preliminary data.</text>
</comment>
<gene>
    <name evidence="2" type="ORF">EZS28_043063</name>
</gene>